<evidence type="ECO:0000313" key="2">
    <source>
        <dbReference type="Proteomes" id="UP001601422"/>
    </source>
</evidence>
<dbReference type="Proteomes" id="UP001601422">
    <property type="component" value="Unassembled WGS sequence"/>
</dbReference>
<organism evidence="1 2">
    <name type="scientific">Streptomyces tibetensis</name>
    <dbReference type="NCBI Taxonomy" id="2382123"/>
    <lineage>
        <taxon>Bacteria</taxon>
        <taxon>Bacillati</taxon>
        <taxon>Actinomycetota</taxon>
        <taxon>Actinomycetes</taxon>
        <taxon>Kitasatosporales</taxon>
        <taxon>Streptomycetaceae</taxon>
        <taxon>Streptomyces</taxon>
    </lineage>
</organism>
<dbReference type="EMBL" id="JBIAJP010000011">
    <property type="protein sequence ID" value="MFF0007966.1"/>
    <property type="molecule type" value="Genomic_DNA"/>
</dbReference>
<protein>
    <submittedName>
        <fullName evidence="1">Uncharacterized protein</fullName>
    </submittedName>
</protein>
<comment type="caution">
    <text evidence="1">The sequence shown here is derived from an EMBL/GenBank/DDBJ whole genome shotgun (WGS) entry which is preliminary data.</text>
</comment>
<reference evidence="1 2" key="1">
    <citation type="submission" date="2024-10" db="EMBL/GenBank/DDBJ databases">
        <title>The Natural Products Discovery Center: Release of the First 8490 Sequenced Strains for Exploring Actinobacteria Biosynthetic Diversity.</title>
        <authorList>
            <person name="Kalkreuter E."/>
            <person name="Kautsar S.A."/>
            <person name="Yang D."/>
            <person name="Bader C.D."/>
            <person name="Teijaro C.N."/>
            <person name="Fluegel L."/>
            <person name="Davis C.M."/>
            <person name="Simpson J.R."/>
            <person name="Lauterbach L."/>
            <person name="Steele A.D."/>
            <person name="Gui C."/>
            <person name="Meng S."/>
            <person name="Li G."/>
            <person name="Viehrig K."/>
            <person name="Ye F."/>
            <person name="Su P."/>
            <person name="Kiefer A.F."/>
            <person name="Nichols A."/>
            <person name="Cepeda A.J."/>
            <person name="Yan W."/>
            <person name="Fan B."/>
            <person name="Jiang Y."/>
            <person name="Adhikari A."/>
            <person name="Zheng C.-J."/>
            <person name="Schuster L."/>
            <person name="Cowan T.M."/>
            <person name="Smanski M.J."/>
            <person name="Chevrette M.G."/>
            <person name="De Carvalho L.P.S."/>
            <person name="Shen B."/>
        </authorList>
    </citation>
    <scope>NUCLEOTIDE SEQUENCE [LARGE SCALE GENOMIC DNA]</scope>
    <source>
        <strain evidence="1 2">NPDC005497</strain>
    </source>
</reference>
<accession>A0ABW6N3V9</accession>
<sequence>MRYRVEFATGTAASVAKRRSYRDLERNDIEQDLPDWPTRPAFEVRGFFGKLGVLSPTSRSSSGTVRGPG</sequence>
<evidence type="ECO:0000313" key="1">
    <source>
        <dbReference type="EMBL" id="MFF0007966.1"/>
    </source>
</evidence>
<keyword evidence="2" id="KW-1185">Reference proteome</keyword>
<gene>
    <name evidence="1" type="ORF">ACFYQT_31640</name>
</gene>
<dbReference type="RefSeq" id="WP_361947312.1">
    <property type="nucleotide sequence ID" value="NZ_JBEXWI010000026.1"/>
</dbReference>
<proteinExistence type="predicted"/>
<name>A0ABW6N3V9_9ACTN</name>